<evidence type="ECO:0000256" key="1">
    <source>
        <dbReference type="SAM" id="MobiDB-lite"/>
    </source>
</evidence>
<accession>A0A4Y1MV02</accession>
<evidence type="ECO:0000313" key="2">
    <source>
        <dbReference type="EMBL" id="AWV21885.1"/>
    </source>
</evidence>
<dbReference type="EMBL" id="CP025189">
    <property type="protein sequence ID" value="AWV21885.1"/>
    <property type="molecule type" value="Genomic_DNA"/>
</dbReference>
<feature type="region of interest" description="Disordered" evidence="1">
    <location>
        <begin position="1"/>
        <end position="21"/>
    </location>
</feature>
<sequence length="68" mass="6734">MGCGGLAPDTAGGARRSAGVPPVGAWGSEAGFVGLAERHGAGGMCRPIPAGQGIRPCGLFYRFSVLGF</sequence>
<proteinExistence type="predicted"/>
<name>A0A4Y1MV02_9PROT</name>
<reference evidence="2" key="1">
    <citation type="submission" date="2017-12" db="EMBL/GenBank/DDBJ databases">
        <authorList>
            <person name="Martens C."/>
            <person name="Dahlstrom E."/>
            <person name="Barbian K."/>
            <person name="Sykora L."/>
            <person name="Ricklefs S."/>
            <person name="Bruno D."/>
            <person name="Anzick I."/>
            <person name="Myles I."/>
            <person name="Datta S.K."/>
        </authorList>
    </citation>
    <scope>NUCLEOTIDE SEQUENCE</scope>
    <source>
        <strain evidence="2">AD2</strain>
    </source>
</reference>
<gene>
    <name evidence="2" type="ORF">RADP37_04223</name>
</gene>
<organism evidence="2">
    <name type="scientific">Roseomonas mucosa</name>
    <dbReference type="NCBI Taxonomy" id="207340"/>
    <lineage>
        <taxon>Bacteria</taxon>
        <taxon>Pseudomonadati</taxon>
        <taxon>Pseudomonadota</taxon>
        <taxon>Alphaproteobacteria</taxon>
        <taxon>Acetobacterales</taxon>
        <taxon>Roseomonadaceae</taxon>
        <taxon>Roseomonas</taxon>
    </lineage>
</organism>
<dbReference type="AlphaFoldDB" id="A0A4Y1MV02"/>
<protein>
    <submittedName>
        <fullName evidence="2">Uncharacterized protein</fullName>
    </submittedName>
</protein>